<dbReference type="AlphaFoldDB" id="A0A6M4AQI0"/>
<gene>
    <name evidence="1" type="ORF">GV829_01540</name>
</gene>
<organism evidence="1 2">
    <name type="scientific">Sphingomonas lacunae</name>
    <dbReference type="NCBI Taxonomy" id="2698828"/>
    <lineage>
        <taxon>Bacteria</taxon>
        <taxon>Pseudomonadati</taxon>
        <taxon>Pseudomonadota</taxon>
        <taxon>Alphaproteobacteria</taxon>
        <taxon>Sphingomonadales</taxon>
        <taxon>Sphingomonadaceae</taxon>
        <taxon>Sphingomonas</taxon>
    </lineage>
</organism>
<accession>A0A6M4AQI0</accession>
<protein>
    <submittedName>
        <fullName evidence="1">Ribonuclease</fullName>
    </submittedName>
</protein>
<evidence type="ECO:0000313" key="1">
    <source>
        <dbReference type="EMBL" id="QJQ31285.1"/>
    </source>
</evidence>
<name>A0A6M4AQI0_9SPHN</name>
<sequence length="332" mass="35195">MAEWLYEDGIGERRAALVEDGRIVELHVERDSDGVQPGERLHARLNPREGSGAWRSVTLPSGEEAMLRSLPPGLSDGATLLVEVTRSAVAEADIVKRAMARPAEAGARPMPAPSLLDRISASGTPVCLVAPHQPDALEQAGWSEWIEAATSGHIAFSGGLLRMTLTPAMTVFDVDGELPPSDLARVGITAMARAIRALGIGGSIVIDLPTLADKGQRVAVAEAFDAAMPPPFERTAVNGYGLLQVIRPRTGPSMAERWQFQPVESAALTLLRAAARQGAARPGQPLTLAAHPAVVRWLEARSDLAERLARESGATVHLRAEADRAIAAAHVC</sequence>
<dbReference type="EMBL" id="CP053015">
    <property type="protein sequence ID" value="QJQ31285.1"/>
    <property type="molecule type" value="Genomic_DNA"/>
</dbReference>
<evidence type="ECO:0000313" key="2">
    <source>
        <dbReference type="Proteomes" id="UP000503018"/>
    </source>
</evidence>
<proteinExistence type="predicted"/>
<keyword evidence="2" id="KW-1185">Reference proteome</keyword>
<dbReference type="Proteomes" id="UP000503018">
    <property type="component" value="Chromosome"/>
</dbReference>
<reference evidence="1 2" key="1">
    <citation type="submission" date="2020-01" db="EMBL/GenBank/DDBJ databases">
        <title>Sphingomonas sp. strain CSW-10.</title>
        <authorList>
            <person name="Chen W.-M."/>
        </authorList>
    </citation>
    <scope>NUCLEOTIDE SEQUENCE [LARGE SCALE GENOMIC DNA]</scope>
    <source>
        <strain evidence="1 2">CSW-10</strain>
    </source>
</reference>
<dbReference type="RefSeq" id="WP_169943502.1">
    <property type="nucleotide sequence ID" value="NZ_CP053015.1"/>
</dbReference>
<dbReference type="KEGG" id="slan:GV829_01540"/>